<dbReference type="RefSeq" id="WP_344118966.1">
    <property type="nucleotide sequence ID" value="NZ_BAAAOA010000005.1"/>
</dbReference>
<protein>
    <recommendedName>
        <fullName evidence="3">4'-phosphopantetheinyl transferase domain-containing protein</fullName>
    </recommendedName>
</protein>
<dbReference type="InterPro" id="IPR050559">
    <property type="entry name" value="P-Pant_transferase_sf"/>
</dbReference>
<dbReference type="EMBL" id="BAAAOA010000005">
    <property type="protein sequence ID" value="GAA1746679.1"/>
    <property type="molecule type" value="Genomic_DNA"/>
</dbReference>
<proteinExistence type="inferred from homology"/>
<dbReference type="InterPro" id="IPR008278">
    <property type="entry name" value="4-PPantetheinyl_Trfase_dom"/>
</dbReference>
<feature type="domain" description="4'-phosphopantetheinyl transferase" evidence="3">
    <location>
        <begin position="132"/>
        <end position="194"/>
    </location>
</feature>
<evidence type="ECO:0000256" key="2">
    <source>
        <dbReference type="ARBA" id="ARBA00022679"/>
    </source>
</evidence>
<accession>A0ABN2K1W3</accession>
<dbReference type="InterPro" id="IPR037143">
    <property type="entry name" value="4-PPantetheinyl_Trfase_dom_sf"/>
</dbReference>
<reference evidence="4 5" key="1">
    <citation type="journal article" date="2019" name="Int. J. Syst. Evol. Microbiol.">
        <title>The Global Catalogue of Microorganisms (GCM) 10K type strain sequencing project: providing services to taxonomists for standard genome sequencing and annotation.</title>
        <authorList>
            <consortium name="The Broad Institute Genomics Platform"/>
            <consortium name="The Broad Institute Genome Sequencing Center for Infectious Disease"/>
            <person name="Wu L."/>
            <person name="Ma J."/>
        </authorList>
    </citation>
    <scope>NUCLEOTIDE SEQUENCE [LARGE SCALE GENOMIC DNA]</scope>
    <source>
        <strain evidence="4 5">JCM 14735</strain>
    </source>
</reference>
<comment type="similarity">
    <text evidence="1">Belongs to the P-Pant transferase superfamily. Gsp/Sfp/HetI/AcpT family.</text>
</comment>
<dbReference type="Gene3D" id="3.90.470.20">
    <property type="entry name" value="4'-phosphopantetheinyl transferase domain"/>
    <property type="match status" value="1"/>
</dbReference>
<dbReference type="PANTHER" id="PTHR12215">
    <property type="entry name" value="PHOSPHOPANTETHEINE TRANSFERASE"/>
    <property type="match status" value="1"/>
</dbReference>
<keyword evidence="2" id="KW-0808">Transferase</keyword>
<evidence type="ECO:0000313" key="4">
    <source>
        <dbReference type="EMBL" id="GAA1746679.1"/>
    </source>
</evidence>
<evidence type="ECO:0000256" key="1">
    <source>
        <dbReference type="ARBA" id="ARBA00010990"/>
    </source>
</evidence>
<evidence type="ECO:0000313" key="5">
    <source>
        <dbReference type="Proteomes" id="UP001501204"/>
    </source>
</evidence>
<sequence>MTESPVSSRGPRHALWTPLPAPRRAGDVLLVRARVTELVPWARTVEAAWLDPAERARRDGFRREQDRDAFLARRCLLRAVLAEQLGTEPAAVPLGPAPGAAGRRGRPGVPGLHFSLSSSGGHVLLATGPRELGIDVEAVPDLAGAEQMSRILHPAERRRLARTRRGRRPAAVARVWARKESLLKAMGAGLSRDPAVDRVGAGRFPRRPLPGWRILDLPLGPGGADARAALTVSESWTDRRVRR</sequence>
<evidence type="ECO:0000259" key="3">
    <source>
        <dbReference type="Pfam" id="PF01648"/>
    </source>
</evidence>
<organism evidence="4 5">
    <name type="scientific">Kocuria aegyptia</name>
    <dbReference type="NCBI Taxonomy" id="330943"/>
    <lineage>
        <taxon>Bacteria</taxon>
        <taxon>Bacillati</taxon>
        <taxon>Actinomycetota</taxon>
        <taxon>Actinomycetes</taxon>
        <taxon>Micrococcales</taxon>
        <taxon>Micrococcaceae</taxon>
        <taxon>Kocuria</taxon>
    </lineage>
</organism>
<dbReference type="PANTHER" id="PTHR12215:SF10">
    <property type="entry name" value="L-AMINOADIPATE-SEMIALDEHYDE DEHYDROGENASE-PHOSPHOPANTETHEINYL TRANSFERASE"/>
    <property type="match status" value="1"/>
</dbReference>
<keyword evidence="5" id="KW-1185">Reference proteome</keyword>
<name>A0ABN2K1W3_9MICC</name>
<dbReference type="SUPFAM" id="SSF56214">
    <property type="entry name" value="4'-phosphopantetheinyl transferase"/>
    <property type="match status" value="2"/>
</dbReference>
<dbReference type="Proteomes" id="UP001501204">
    <property type="component" value="Unassembled WGS sequence"/>
</dbReference>
<dbReference type="Pfam" id="PF01648">
    <property type="entry name" value="ACPS"/>
    <property type="match status" value="1"/>
</dbReference>
<comment type="caution">
    <text evidence="4">The sequence shown here is derived from an EMBL/GenBank/DDBJ whole genome shotgun (WGS) entry which is preliminary data.</text>
</comment>
<gene>
    <name evidence="4" type="ORF">GCM10009767_01650</name>
</gene>